<comment type="subcellular location">
    <subcellularLocation>
        <location evidence="2">Golgi apparatus</location>
        <location evidence="2">trans-Golgi network membrane</location>
        <topology evidence="2">Single-pass type I membrane protein</topology>
    </subcellularLocation>
</comment>
<feature type="compositionally biased region" description="Acidic residues" evidence="15">
    <location>
        <begin position="600"/>
        <end position="610"/>
    </location>
</feature>
<name>A0A7G3ZHK4_9SACH</name>
<evidence type="ECO:0000256" key="4">
    <source>
        <dbReference type="ARBA" id="ARBA00022645"/>
    </source>
</evidence>
<dbReference type="Pfam" id="PF00450">
    <property type="entry name" value="Peptidase_S10"/>
    <property type="match status" value="1"/>
</dbReference>
<dbReference type="EMBL" id="CP059249">
    <property type="protein sequence ID" value="QLL32990.1"/>
    <property type="molecule type" value="Genomic_DNA"/>
</dbReference>
<accession>A0A7G3ZHK4</accession>
<keyword evidence="11" id="KW-0333">Golgi apparatus</keyword>
<dbReference type="GO" id="GO:0004185">
    <property type="term" value="F:serine-type carboxypeptidase activity"/>
    <property type="evidence" value="ECO:0007669"/>
    <property type="project" value="UniProtKB-UniRule"/>
</dbReference>
<evidence type="ECO:0000313" key="17">
    <source>
        <dbReference type="EMBL" id="QLL32990.1"/>
    </source>
</evidence>
<dbReference type="PANTHER" id="PTHR11802:SF190">
    <property type="entry name" value="PHEROMONE-PROCESSING CARBOXYPEPTIDASE KEX1"/>
    <property type="match status" value="1"/>
</dbReference>
<keyword evidence="8 14" id="KW-0732">Signal</keyword>
<keyword evidence="6 16" id="KW-0812">Transmembrane</keyword>
<reference evidence="17 18" key="1">
    <citation type="submission" date="2020-06" db="EMBL/GenBank/DDBJ databases">
        <title>The yeast mating-type switching endonuclease HO is a domesticated member of an unorthodox homing genetic element family.</title>
        <authorList>
            <person name="Coughlan A.Y."/>
            <person name="Lombardi L."/>
            <person name="Braun-Galleani S."/>
            <person name="Martos A.R."/>
            <person name="Galeote V."/>
            <person name="Bigey F."/>
            <person name="Dequin S."/>
            <person name="Byrne K.P."/>
            <person name="Wolfe K.H."/>
        </authorList>
    </citation>
    <scope>NUCLEOTIDE SEQUENCE [LARGE SCALE GENOMIC DNA]</scope>
    <source>
        <strain evidence="17 18">CBS764</strain>
    </source>
</reference>
<dbReference type="AlphaFoldDB" id="A0A7G3ZHK4"/>
<evidence type="ECO:0000256" key="7">
    <source>
        <dbReference type="ARBA" id="ARBA00022703"/>
    </source>
</evidence>
<dbReference type="PRINTS" id="PR00724">
    <property type="entry name" value="CRBOXYPTASEC"/>
</dbReference>
<evidence type="ECO:0000256" key="16">
    <source>
        <dbReference type="SAM" id="Phobius"/>
    </source>
</evidence>
<keyword evidence="7" id="KW-0053">Apoptosis</keyword>
<evidence type="ECO:0000256" key="2">
    <source>
        <dbReference type="ARBA" id="ARBA00004393"/>
    </source>
</evidence>
<dbReference type="Proteomes" id="UP000515788">
    <property type="component" value="Chromosome 4"/>
</dbReference>
<dbReference type="GO" id="GO:0006915">
    <property type="term" value="P:apoptotic process"/>
    <property type="evidence" value="ECO:0007669"/>
    <property type="project" value="UniProtKB-KW"/>
</dbReference>
<proteinExistence type="inferred from homology"/>
<evidence type="ECO:0000256" key="3">
    <source>
        <dbReference type="ARBA" id="ARBA00009431"/>
    </source>
</evidence>
<evidence type="ECO:0000256" key="15">
    <source>
        <dbReference type="SAM" id="MobiDB-lite"/>
    </source>
</evidence>
<feature type="region of interest" description="Disordered" evidence="15">
    <location>
        <begin position="588"/>
        <end position="645"/>
    </location>
</feature>
<evidence type="ECO:0000256" key="1">
    <source>
        <dbReference type="ARBA" id="ARBA00001003"/>
    </source>
</evidence>
<dbReference type="InterPro" id="IPR029058">
    <property type="entry name" value="AB_hydrolase_fold"/>
</dbReference>
<feature type="chain" id="PRO_5029034734" description="Carboxypeptidase" evidence="14">
    <location>
        <begin position="20"/>
        <end position="645"/>
    </location>
</feature>
<dbReference type="GO" id="GO:0005802">
    <property type="term" value="C:trans-Golgi network"/>
    <property type="evidence" value="ECO:0007669"/>
    <property type="project" value="TreeGrafter"/>
</dbReference>
<feature type="transmembrane region" description="Helical" evidence="16">
    <location>
        <begin position="552"/>
        <end position="571"/>
    </location>
</feature>
<dbReference type="OrthoDB" id="443318at2759"/>
<evidence type="ECO:0000256" key="10">
    <source>
        <dbReference type="ARBA" id="ARBA00022989"/>
    </source>
</evidence>
<keyword evidence="9 14" id="KW-0378">Hydrolase</keyword>
<keyword evidence="10 16" id="KW-1133">Transmembrane helix</keyword>
<keyword evidence="12 16" id="KW-0472">Membrane</keyword>
<evidence type="ECO:0000256" key="14">
    <source>
        <dbReference type="RuleBase" id="RU361156"/>
    </source>
</evidence>
<feature type="compositionally biased region" description="Acidic residues" evidence="15">
    <location>
        <begin position="635"/>
        <end position="645"/>
    </location>
</feature>
<evidence type="ECO:0000256" key="9">
    <source>
        <dbReference type="ARBA" id="ARBA00022801"/>
    </source>
</evidence>
<dbReference type="InterPro" id="IPR001563">
    <property type="entry name" value="Peptidase_S10"/>
</dbReference>
<organism evidence="17 18">
    <name type="scientific">Torulaspora globosa</name>
    <dbReference type="NCBI Taxonomy" id="48254"/>
    <lineage>
        <taxon>Eukaryota</taxon>
        <taxon>Fungi</taxon>
        <taxon>Dikarya</taxon>
        <taxon>Ascomycota</taxon>
        <taxon>Saccharomycotina</taxon>
        <taxon>Saccharomycetes</taxon>
        <taxon>Saccharomycetales</taxon>
        <taxon>Saccharomycetaceae</taxon>
        <taxon>Torulaspora</taxon>
    </lineage>
</organism>
<evidence type="ECO:0000313" key="18">
    <source>
        <dbReference type="Proteomes" id="UP000515788"/>
    </source>
</evidence>
<evidence type="ECO:0000256" key="5">
    <source>
        <dbReference type="ARBA" id="ARBA00022670"/>
    </source>
</evidence>
<comment type="similarity">
    <text evidence="3 14">Belongs to the peptidase S10 family.</text>
</comment>
<evidence type="ECO:0000256" key="6">
    <source>
        <dbReference type="ARBA" id="ARBA00022692"/>
    </source>
</evidence>
<keyword evidence="13" id="KW-0325">Glycoprotein</keyword>
<dbReference type="PROSITE" id="PS00131">
    <property type="entry name" value="CARBOXYPEPT_SER_SER"/>
    <property type="match status" value="1"/>
</dbReference>
<dbReference type="PANTHER" id="PTHR11802">
    <property type="entry name" value="SERINE PROTEASE FAMILY S10 SERINE CARBOXYPEPTIDASE"/>
    <property type="match status" value="1"/>
</dbReference>
<keyword evidence="5 14" id="KW-0645">Protease</keyword>
<feature type="compositionally biased region" description="Acidic residues" evidence="15">
    <location>
        <begin position="497"/>
        <end position="535"/>
    </location>
</feature>
<dbReference type="RefSeq" id="XP_037139664.1">
    <property type="nucleotide sequence ID" value="XM_037283768.1"/>
</dbReference>
<keyword evidence="4 14" id="KW-0121">Carboxypeptidase</keyword>
<sequence length="645" mass="72898">MLPWSYLGWISFTLALARGLLTAGDYYVSPELIPGLSAIEDEELVPEMYAGHIPFEGENEGEIMKYFFWKFCHPRQYSDTLVFWFNGGPGCSSMDGALLETGAFRINSDGKAYLNPGSWHTRADIVYVDQPVGTGFSTSSSEPPSYDDDLLLVTEHFMGFLDSYFQSFPDDLAKEIILAGESYAGQYLPFFAEAIMKHNADLEDKYIKYDLKAILIGNGWVDPNTQSLSYLPFAVEKGLIERTNPHFSDLLRAHEDCQNVINRHVDGTDQKFAYEECEQIITLLLKFTKDTSSDAAEDEVCLNVYDYTLRDSYPSCGMNWPSELPNIPKFFSTPGVMEALHLDAESVPRWHECDTGVLKSLKNLRSRPSVELLPSILESGVEVLLFNGDHDLVCNNKGVLDYVGNLNWGGQRGWSDKKQSYEWYHLNSESYAEELAGYVEHDRNLTFISIYNASHMVANDHSLVSRGVLDIYMNNVLLEVIEGENFLLSADDLDTLEDDEDDEEDHKEDNEITDDESSDDNEIDDGENGDNDDISESPNLENSTLLKKVKSFIVATMSLSLFGAICYYLYLKRFKRRRRAILVDPTNRHDSQNKTVSWADDLETGTESDLDQAQGRKAPTGGRKKNSYTSVPSTDLDESFELDDF</sequence>
<dbReference type="GO" id="GO:0006508">
    <property type="term" value="P:proteolysis"/>
    <property type="evidence" value="ECO:0007669"/>
    <property type="project" value="UniProtKB-KW"/>
</dbReference>
<evidence type="ECO:0000256" key="8">
    <source>
        <dbReference type="ARBA" id="ARBA00022729"/>
    </source>
</evidence>
<keyword evidence="18" id="KW-1185">Reference proteome</keyword>
<evidence type="ECO:0000256" key="11">
    <source>
        <dbReference type="ARBA" id="ARBA00023034"/>
    </source>
</evidence>
<dbReference type="SUPFAM" id="SSF53474">
    <property type="entry name" value="alpha/beta-Hydrolases"/>
    <property type="match status" value="1"/>
</dbReference>
<dbReference type="EC" id="3.4.16.-" evidence="14"/>
<protein>
    <recommendedName>
        <fullName evidence="14">Carboxypeptidase</fullName>
        <ecNumber evidence="14">3.4.16.-</ecNumber>
    </recommendedName>
</protein>
<dbReference type="Gene3D" id="3.40.50.1820">
    <property type="entry name" value="alpha/beta hydrolase"/>
    <property type="match status" value="1"/>
</dbReference>
<feature type="region of interest" description="Disordered" evidence="15">
    <location>
        <begin position="497"/>
        <end position="539"/>
    </location>
</feature>
<dbReference type="GeneID" id="59326157"/>
<evidence type="ECO:0000256" key="12">
    <source>
        <dbReference type="ARBA" id="ARBA00023136"/>
    </source>
</evidence>
<comment type="catalytic activity">
    <reaction evidence="1">
        <text>Preferential release of a C-terminal arginine or lysine residue.</text>
        <dbReference type="EC" id="3.4.16.6"/>
    </reaction>
</comment>
<dbReference type="InterPro" id="IPR018202">
    <property type="entry name" value="Ser_caboxypep_ser_AS"/>
</dbReference>
<feature type="signal peptide" evidence="14">
    <location>
        <begin position="1"/>
        <end position="19"/>
    </location>
</feature>
<evidence type="ECO:0000256" key="13">
    <source>
        <dbReference type="ARBA" id="ARBA00023180"/>
    </source>
</evidence>
<dbReference type="KEGG" id="tgb:HG536_0D05120"/>
<gene>
    <name evidence="17" type="ORF">HG536_0D05120</name>
</gene>